<name>A0A5R9IWG1_9GAMM</name>
<dbReference type="Pfam" id="PF03993">
    <property type="entry name" value="DUF349"/>
    <property type="match status" value="2"/>
</dbReference>
<reference evidence="1 2" key="1">
    <citation type="submission" date="2019-05" db="EMBL/GenBank/DDBJ databases">
        <title>Genome sequences of Thalassotalea litorea 1K03283.</title>
        <authorList>
            <person name="Zhang D."/>
        </authorList>
    </citation>
    <scope>NUCLEOTIDE SEQUENCE [LARGE SCALE GENOMIC DNA]</scope>
    <source>
        <strain evidence="1 2">MCCC 1K03283</strain>
    </source>
</reference>
<dbReference type="InterPro" id="IPR007139">
    <property type="entry name" value="DUF349"/>
</dbReference>
<dbReference type="RefSeq" id="WP_138319134.1">
    <property type="nucleotide sequence ID" value="NZ_VCBC01000005.1"/>
</dbReference>
<proteinExistence type="predicted"/>
<dbReference type="AlphaFoldDB" id="A0A5R9IWG1"/>
<organism evidence="1 2">
    <name type="scientific">Thalassotalea litorea</name>
    <dbReference type="NCBI Taxonomy" id="2020715"/>
    <lineage>
        <taxon>Bacteria</taxon>
        <taxon>Pseudomonadati</taxon>
        <taxon>Pseudomonadota</taxon>
        <taxon>Gammaproteobacteria</taxon>
        <taxon>Alteromonadales</taxon>
        <taxon>Colwelliaceae</taxon>
        <taxon>Thalassotalea</taxon>
    </lineage>
</organism>
<dbReference type="Proteomes" id="UP000307790">
    <property type="component" value="Unassembled WGS sequence"/>
</dbReference>
<accession>A0A5R9IWG1</accession>
<evidence type="ECO:0000313" key="2">
    <source>
        <dbReference type="Proteomes" id="UP000307790"/>
    </source>
</evidence>
<evidence type="ECO:0000313" key="1">
    <source>
        <dbReference type="EMBL" id="TLU66258.1"/>
    </source>
</evidence>
<gene>
    <name evidence="1" type="ORF">FE810_06030</name>
</gene>
<keyword evidence="2" id="KW-1185">Reference proteome</keyword>
<comment type="caution">
    <text evidence="1">The sequence shown here is derived from an EMBL/GenBank/DDBJ whole genome shotgun (WGS) entry which is preliminary data.</text>
</comment>
<dbReference type="OrthoDB" id="5523335at2"/>
<protein>
    <submittedName>
        <fullName evidence="1">DUF349 domain-containing protein</fullName>
    </submittedName>
</protein>
<sequence length="940" mass="108302">MIFKKWRKAKWQHQDASIRVEAIKELAGQGDTKSILSELLATDPDLRVRKQALLALESPSTLLAIDSAQYPQALVDFAQRRIESFLIHPEHDFELSQQQSYYQRIREQKGCSQFLLQWFQVQPNESFELDYAAITDHLPTLHALFQQTSFAAVQCVIIDKVNEQKSLAKLAKHVIDETAKEAVIEKMDGLAKLRERPGKIKKNAQLVLSKLLALRDQQQAEIVIEQHQRMSVEWQQLIEQLSLLSAEEQQLLIQKHSLIESKLSEHLAKMHERLAHHKMQRLHQQQLNQQQVELKGLLTTLAETQNRVISEDAPLEQVRVVVSEIEQLMALIQVPNDSQKQVTIALQRADNLLTQAETIREQIVCATRLISQLSEHKLPDSQADLEPAELTFKLWREQWRLCTENIENWLPQSINEAARALNRQWQSSLKPLRLKKREQQHWFKQRFAEFERLDNAGRYRAAMAVYRKIQTALGDFSGAEQTFNPDDLQKVQARVEELKALESFVVVPRKQEVLAQLQQLVESPLVDLNAQAAHVKQFRQRWLALGKAEGEQEGQLNQTFNRLCEQAFAPCRSYYAQQSEIRATNLATKQALLGEFAELAEKLQHAQGKSLNVLNTQLNQLMSRWKQAGEVERTQYQSLQQSYHNVVDPIKAQIRLYQQENAVAKQALISEAEQILATNDFNRATQVLKKLQKQWRAIGFAGAPQDNQLWLQFRAINDSAFAKRDEEIKDNNAQIAKLQSEWETRFKALSHDIEKADAKSLHALKSGVNALVAEIKNHRHDGVNSDKNNLSLSRKVGLLEERIGKREQWLRKQNQQRQYDNLFNLFQSMSTEDCDPQAIQDEPTYQELNKANQRALNSAFKGELHQDERNKLTLEMEIIAQVESPKEEAHLRQALQVSMLSDKLSGAEVNLNEKLYQWLSCGPLTTEQEPLLARVKPLFM</sequence>
<dbReference type="EMBL" id="VCBC01000005">
    <property type="protein sequence ID" value="TLU66258.1"/>
    <property type="molecule type" value="Genomic_DNA"/>
</dbReference>